<organism evidence="1 2">
    <name type="scientific">Streptomyces yangpuensis</name>
    <dbReference type="NCBI Taxonomy" id="1648182"/>
    <lineage>
        <taxon>Bacteria</taxon>
        <taxon>Bacillati</taxon>
        <taxon>Actinomycetota</taxon>
        <taxon>Actinomycetes</taxon>
        <taxon>Kitasatosporales</taxon>
        <taxon>Streptomycetaceae</taxon>
        <taxon>Streptomyces</taxon>
    </lineage>
</organism>
<dbReference type="EMBL" id="CP102514">
    <property type="protein sequence ID" value="UUY49819.1"/>
    <property type="molecule type" value="Genomic_DNA"/>
</dbReference>
<protein>
    <submittedName>
        <fullName evidence="1">Uncharacterized protein</fullName>
    </submittedName>
</protein>
<name>A0ABY5Q0K4_9ACTN</name>
<proteinExistence type="predicted"/>
<gene>
    <name evidence="1" type="ORF">NRK68_22880</name>
</gene>
<dbReference type="GeneID" id="95576355"/>
<sequence length="66" mass="7793">MVRGLWRQVEQRDPFPVRDPDPTDPTCDVCAALVVQRTECYRLRDLSGVVDRNVEIRRHPHTEVHR</sequence>
<dbReference type="Proteomes" id="UP001057738">
    <property type="component" value="Chromosome"/>
</dbReference>
<dbReference type="RefSeq" id="WP_183067274.1">
    <property type="nucleotide sequence ID" value="NZ_CP102514.1"/>
</dbReference>
<reference evidence="1" key="1">
    <citation type="submission" date="2022-08" db="EMBL/GenBank/DDBJ databases">
        <authorList>
            <person name="Tian L."/>
        </authorList>
    </citation>
    <scope>NUCLEOTIDE SEQUENCE</scope>
    <source>
        <strain evidence="1">CM253</strain>
    </source>
</reference>
<keyword evidence="2" id="KW-1185">Reference proteome</keyword>
<evidence type="ECO:0000313" key="1">
    <source>
        <dbReference type="EMBL" id="UUY49819.1"/>
    </source>
</evidence>
<evidence type="ECO:0000313" key="2">
    <source>
        <dbReference type="Proteomes" id="UP001057738"/>
    </source>
</evidence>
<accession>A0ABY5Q0K4</accession>